<reference evidence="1 2" key="1">
    <citation type="journal article" date="2013" name="Curr. Biol.">
        <title>The Genome of the Foraminiferan Reticulomyxa filosa.</title>
        <authorList>
            <person name="Glockner G."/>
            <person name="Hulsmann N."/>
            <person name="Schleicher M."/>
            <person name="Noegel A.A."/>
            <person name="Eichinger L."/>
            <person name="Gallinger C."/>
            <person name="Pawlowski J."/>
            <person name="Sierra R."/>
            <person name="Euteneuer U."/>
            <person name="Pillet L."/>
            <person name="Moustafa A."/>
            <person name="Platzer M."/>
            <person name="Groth M."/>
            <person name="Szafranski K."/>
            <person name="Schliwa M."/>
        </authorList>
    </citation>
    <scope>NUCLEOTIDE SEQUENCE [LARGE SCALE GENOMIC DNA]</scope>
</reference>
<organism evidence="1 2">
    <name type="scientific">Reticulomyxa filosa</name>
    <dbReference type="NCBI Taxonomy" id="46433"/>
    <lineage>
        <taxon>Eukaryota</taxon>
        <taxon>Sar</taxon>
        <taxon>Rhizaria</taxon>
        <taxon>Retaria</taxon>
        <taxon>Foraminifera</taxon>
        <taxon>Monothalamids</taxon>
        <taxon>Reticulomyxidae</taxon>
        <taxon>Reticulomyxa</taxon>
    </lineage>
</organism>
<sequence>MIRWTIPQEKNAKIDAEFDFIFMAEKTEIQIKNIFQQKALQKKFETKNFQKKKYKKQTISDEVYTEKNSKKKKKKKRIKATLDLDTKKKIPV</sequence>
<dbReference type="Proteomes" id="UP000023152">
    <property type="component" value="Unassembled WGS sequence"/>
</dbReference>
<name>X6P6F4_RETFI</name>
<evidence type="ECO:0000313" key="2">
    <source>
        <dbReference type="Proteomes" id="UP000023152"/>
    </source>
</evidence>
<dbReference type="EMBL" id="ASPP01003155">
    <property type="protein sequence ID" value="ETO33761.1"/>
    <property type="molecule type" value="Genomic_DNA"/>
</dbReference>
<evidence type="ECO:0000313" key="1">
    <source>
        <dbReference type="EMBL" id="ETO33761.1"/>
    </source>
</evidence>
<accession>X6P6F4</accession>
<dbReference type="AlphaFoldDB" id="X6P6F4"/>
<proteinExistence type="predicted"/>
<comment type="caution">
    <text evidence="1">The sequence shown here is derived from an EMBL/GenBank/DDBJ whole genome shotgun (WGS) entry which is preliminary data.</text>
</comment>
<gene>
    <name evidence="1" type="ORF">RFI_03341</name>
</gene>
<protein>
    <submittedName>
        <fullName evidence="1">Uncharacterized protein</fullName>
    </submittedName>
</protein>
<keyword evidence="2" id="KW-1185">Reference proteome</keyword>